<comment type="caution">
    <text evidence="1">The sequence shown here is derived from an EMBL/GenBank/DDBJ whole genome shotgun (WGS) entry which is preliminary data.</text>
</comment>
<name>A0ACC1S0N7_9HYPO</name>
<dbReference type="Proteomes" id="UP001148629">
    <property type="component" value="Unassembled WGS sequence"/>
</dbReference>
<evidence type="ECO:0000313" key="2">
    <source>
        <dbReference type="Proteomes" id="UP001148629"/>
    </source>
</evidence>
<reference evidence="1" key="1">
    <citation type="submission" date="2022-08" db="EMBL/GenBank/DDBJ databases">
        <title>Genome Sequence of Fusarium decemcellulare.</title>
        <authorList>
            <person name="Buettner E."/>
        </authorList>
    </citation>
    <scope>NUCLEOTIDE SEQUENCE</scope>
    <source>
        <strain evidence="1">Babe19</strain>
    </source>
</reference>
<dbReference type="EMBL" id="JANRMS010001271">
    <property type="protein sequence ID" value="KAJ3529591.1"/>
    <property type="molecule type" value="Genomic_DNA"/>
</dbReference>
<gene>
    <name evidence="1" type="ORF">NM208_g9689</name>
</gene>
<sequence length="407" mass="44322">MGRSKAHDNRNKVIREGLSSIAEARAISPSTTLTVTSECHRLGVSLATENVQDGQGAKIHWIGDRSPETVVLYFHGGGFSFSPTPGHVSFIVESQKRLASLDKPFACAFVEYGLTPRVKFPVQHHQAVAALNHLLVLGRKPSDIIVAGDSAGGSLAIGLISASLHSYPGIPLLKLDSPLRGLMAISPWVRFAITSDSFKNNELEEVFDPKILLALSDDFRTSEERNEFSEPWLAGPSWWADAPVSSILVLTGTSEVFHDDIQDLGSTLANAGLSVRTVGCDEQVHIECIHDAGFGLEHGPMSFETSQVVNLGNKLKEAPRGIPKILRNSSTTCMIVKGKDHRCPRDIEYVLTHGIDGPLIPSQRMYLCHHPLLSNANGDSSKVDKDGCANSTERIQVYDIGFNQERE</sequence>
<evidence type="ECO:0000313" key="1">
    <source>
        <dbReference type="EMBL" id="KAJ3529591.1"/>
    </source>
</evidence>
<organism evidence="1 2">
    <name type="scientific">Fusarium decemcellulare</name>
    <dbReference type="NCBI Taxonomy" id="57161"/>
    <lineage>
        <taxon>Eukaryota</taxon>
        <taxon>Fungi</taxon>
        <taxon>Dikarya</taxon>
        <taxon>Ascomycota</taxon>
        <taxon>Pezizomycotina</taxon>
        <taxon>Sordariomycetes</taxon>
        <taxon>Hypocreomycetidae</taxon>
        <taxon>Hypocreales</taxon>
        <taxon>Nectriaceae</taxon>
        <taxon>Fusarium</taxon>
        <taxon>Fusarium decemcellulare species complex</taxon>
    </lineage>
</organism>
<proteinExistence type="predicted"/>
<protein>
    <submittedName>
        <fullName evidence="1">Uncharacterized protein</fullName>
    </submittedName>
</protein>
<keyword evidence="2" id="KW-1185">Reference proteome</keyword>
<accession>A0ACC1S0N7</accession>